<proteinExistence type="predicted"/>
<sequence>MVNPSKRYVKLSAVLIGSQGLTKESLAFLNYPAQLMFKSTKVLPVMQFSFVCVWINQIFNLSYLANRRV</sequence>
<comment type="caution">
    <text evidence="1">The sequence shown here is derived from an EMBL/GenBank/DDBJ whole genome shotgun (WGS) entry which is preliminary data.</text>
</comment>
<gene>
    <name evidence="1" type="ORF">L1987_71057</name>
</gene>
<dbReference type="EMBL" id="CM042041">
    <property type="protein sequence ID" value="KAI3712500.1"/>
    <property type="molecule type" value="Genomic_DNA"/>
</dbReference>
<accession>A0ACB9AS91</accession>
<name>A0ACB9AS91_9ASTR</name>
<dbReference type="Proteomes" id="UP001056120">
    <property type="component" value="Linkage Group LG24"/>
</dbReference>
<organism evidence="1 2">
    <name type="scientific">Smallanthus sonchifolius</name>
    <dbReference type="NCBI Taxonomy" id="185202"/>
    <lineage>
        <taxon>Eukaryota</taxon>
        <taxon>Viridiplantae</taxon>
        <taxon>Streptophyta</taxon>
        <taxon>Embryophyta</taxon>
        <taxon>Tracheophyta</taxon>
        <taxon>Spermatophyta</taxon>
        <taxon>Magnoliopsida</taxon>
        <taxon>eudicotyledons</taxon>
        <taxon>Gunneridae</taxon>
        <taxon>Pentapetalae</taxon>
        <taxon>asterids</taxon>
        <taxon>campanulids</taxon>
        <taxon>Asterales</taxon>
        <taxon>Asteraceae</taxon>
        <taxon>Asteroideae</taxon>
        <taxon>Heliantheae alliance</taxon>
        <taxon>Millerieae</taxon>
        <taxon>Smallanthus</taxon>
    </lineage>
</organism>
<reference evidence="2" key="1">
    <citation type="journal article" date="2022" name="Mol. Ecol. Resour.">
        <title>The genomes of chicory, endive, great burdock and yacon provide insights into Asteraceae palaeo-polyploidization history and plant inulin production.</title>
        <authorList>
            <person name="Fan W."/>
            <person name="Wang S."/>
            <person name="Wang H."/>
            <person name="Wang A."/>
            <person name="Jiang F."/>
            <person name="Liu H."/>
            <person name="Zhao H."/>
            <person name="Xu D."/>
            <person name="Zhang Y."/>
        </authorList>
    </citation>
    <scope>NUCLEOTIDE SEQUENCE [LARGE SCALE GENOMIC DNA]</scope>
    <source>
        <strain evidence="2">cv. Yunnan</strain>
    </source>
</reference>
<reference evidence="1 2" key="2">
    <citation type="journal article" date="2022" name="Mol. Ecol. Resour.">
        <title>The genomes of chicory, endive, great burdock and yacon provide insights into Asteraceae paleo-polyploidization history and plant inulin production.</title>
        <authorList>
            <person name="Fan W."/>
            <person name="Wang S."/>
            <person name="Wang H."/>
            <person name="Wang A."/>
            <person name="Jiang F."/>
            <person name="Liu H."/>
            <person name="Zhao H."/>
            <person name="Xu D."/>
            <person name="Zhang Y."/>
        </authorList>
    </citation>
    <scope>NUCLEOTIDE SEQUENCE [LARGE SCALE GENOMIC DNA]</scope>
    <source>
        <strain evidence="2">cv. Yunnan</strain>
        <tissue evidence="1">Leaves</tissue>
    </source>
</reference>
<evidence type="ECO:0000313" key="2">
    <source>
        <dbReference type="Proteomes" id="UP001056120"/>
    </source>
</evidence>
<keyword evidence="2" id="KW-1185">Reference proteome</keyword>
<protein>
    <submittedName>
        <fullName evidence="1">Uncharacterized protein</fullName>
    </submittedName>
</protein>
<evidence type="ECO:0000313" key="1">
    <source>
        <dbReference type="EMBL" id="KAI3712500.1"/>
    </source>
</evidence>